<dbReference type="AlphaFoldDB" id="A0A3B1AR70"/>
<dbReference type="GO" id="GO:0003677">
    <property type="term" value="F:DNA binding"/>
    <property type="evidence" value="ECO:0007669"/>
    <property type="project" value="UniProtKB-KW"/>
</dbReference>
<organism evidence="5">
    <name type="scientific">hydrothermal vent metagenome</name>
    <dbReference type="NCBI Taxonomy" id="652676"/>
    <lineage>
        <taxon>unclassified sequences</taxon>
        <taxon>metagenomes</taxon>
        <taxon>ecological metagenomes</taxon>
    </lineage>
</organism>
<dbReference type="GO" id="GO:0005829">
    <property type="term" value="C:cytosol"/>
    <property type="evidence" value="ECO:0007669"/>
    <property type="project" value="TreeGrafter"/>
</dbReference>
<dbReference type="EMBL" id="UOFS01000050">
    <property type="protein sequence ID" value="VAX01878.1"/>
    <property type="molecule type" value="Genomic_DNA"/>
</dbReference>
<evidence type="ECO:0000313" key="5">
    <source>
        <dbReference type="EMBL" id="VAX01878.1"/>
    </source>
</evidence>
<sequence>MNAQLEEHKRLWDTAYPQLSCSIDKTMCDIMKQSNLLKVAAGSLIISPGTQCTQYLFVVQGKARVYVLTETGREVLLYYVGPNDTCVLTTSCLLSREMFPAGIVAETDVKAFAVNTNLFEQAIDESALFRRFLFKKFGERLVDVVSRMEQMSAPSIERYLAKTLLALAADSKEILITHQDLALRLGTAREVVSRHLKHFEIKGWVFLSRGCIKMLQPESLKQILLQ</sequence>
<proteinExistence type="predicted"/>
<keyword evidence="2" id="KW-0238">DNA-binding</keyword>
<accession>A0A3B1AR70</accession>
<dbReference type="SUPFAM" id="SSF46785">
    <property type="entry name" value="Winged helix' DNA-binding domain"/>
    <property type="match status" value="1"/>
</dbReference>
<dbReference type="InterPro" id="IPR036390">
    <property type="entry name" value="WH_DNA-bd_sf"/>
</dbReference>
<protein>
    <submittedName>
        <fullName evidence="5">Transcriptional regulator, Crp/Fnr family</fullName>
    </submittedName>
</protein>
<dbReference type="InterPro" id="IPR050397">
    <property type="entry name" value="Env_Response_Regulators"/>
</dbReference>
<keyword evidence="3" id="KW-0804">Transcription</keyword>
<dbReference type="GO" id="GO:0003700">
    <property type="term" value="F:DNA-binding transcription factor activity"/>
    <property type="evidence" value="ECO:0007669"/>
    <property type="project" value="TreeGrafter"/>
</dbReference>
<dbReference type="Pfam" id="PF00027">
    <property type="entry name" value="cNMP_binding"/>
    <property type="match status" value="1"/>
</dbReference>
<evidence type="ECO:0000256" key="2">
    <source>
        <dbReference type="ARBA" id="ARBA00023125"/>
    </source>
</evidence>
<evidence type="ECO:0000256" key="1">
    <source>
        <dbReference type="ARBA" id="ARBA00023015"/>
    </source>
</evidence>
<evidence type="ECO:0000259" key="4">
    <source>
        <dbReference type="PROSITE" id="PS50042"/>
    </source>
</evidence>
<dbReference type="InterPro" id="IPR036388">
    <property type="entry name" value="WH-like_DNA-bd_sf"/>
</dbReference>
<dbReference type="Gene3D" id="1.10.10.10">
    <property type="entry name" value="Winged helix-like DNA-binding domain superfamily/Winged helix DNA-binding domain"/>
    <property type="match status" value="1"/>
</dbReference>
<evidence type="ECO:0000256" key="3">
    <source>
        <dbReference type="ARBA" id="ARBA00023163"/>
    </source>
</evidence>
<dbReference type="PANTHER" id="PTHR24567:SF74">
    <property type="entry name" value="HTH-TYPE TRANSCRIPTIONAL REGULATOR ARCR"/>
    <property type="match status" value="1"/>
</dbReference>
<dbReference type="SUPFAM" id="SSF51206">
    <property type="entry name" value="cAMP-binding domain-like"/>
    <property type="match status" value="1"/>
</dbReference>
<gene>
    <name evidence="5" type="ORF">MNBD_GAMMA22-184</name>
</gene>
<feature type="domain" description="Cyclic nucleotide-binding" evidence="4">
    <location>
        <begin position="15"/>
        <end position="140"/>
    </location>
</feature>
<dbReference type="InterPro" id="IPR000595">
    <property type="entry name" value="cNMP-bd_dom"/>
</dbReference>
<dbReference type="Gene3D" id="2.60.120.10">
    <property type="entry name" value="Jelly Rolls"/>
    <property type="match status" value="1"/>
</dbReference>
<keyword evidence="1" id="KW-0805">Transcription regulation</keyword>
<name>A0A3B1AR70_9ZZZZ</name>
<dbReference type="InterPro" id="IPR018490">
    <property type="entry name" value="cNMP-bd_dom_sf"/>
</dbReference>
<dbReference type="CDD" id="cd00038">
    <property type="entry name" value="CAP_ED"/>
    <property type="match status" value="1"/>
</dbReference>
<dbReference type="PROSITE" id="PS50042">
    <property type="entry name" value="CNMP_BINDING_3"/>
    <property type="match status" value="1"/>
</dbReference>
<dbReference type="Pfam" id="PF13545">
    <property type="entry name" value="HTH_Crp_2"/>
    <property type="match status" value="1"/>
</dbReference>
<dbReference type="InterPro" id="IPR012318">
    <property type="entry name" value="HTH_CRP"/>
</dbReference>
<reference evidence="5" key="1">
    <citation type="submission" date="2018-06" db="EMBL/GenBank/DDBJ databases">
        <authorList>
            <person name="Zhirakovskaya E."/>
        </authorList>
    </citation>
    <scope>NUCLEOTIDE SEQUENCE</scope>
</reference>
<dbReference type="InterPro" id="IPR014710">
    <property type="entry name" value="RmlC-like_jellyroll"/>
</dbReference>
<dbReference type="PANTHER" id="PTHR24567">
    <property type="entry name" value="CRP FAMILY TRANSCRIPTIONAL REGULATORY PROTEIN"/>
    <property type="match status" value="1"/>
</dbReference>